<organism evidence="1 2">
    <name type="scientific">Tolypocladium ophioglossoides (strain CBS 100239)</name>
    <name type="common">Snaketongue truffleclub</name>
    <name type="synonym">Elaphocordyceps ophioglossoides</name>
    <dbReference type="NCBI Taxonomy" id="1163406"/>
    <lineage>
        <taxon>Eukaryota</taxon>
        <taxon>Fungi</taxon>
        <taxon>Dikarya</taxon>
        <taxon>Ascomycota</taxon>
        <taxon>Pezizomycotina</taxon>
        <taxon>Sordariomycetes</taxon>
        <taxon>Hypocreomycetidae</taxon>
        <taxon>Hypocreales</taxon>
        <taxon>Ophiocordycipitaceae</taxon>
        <taxon>Tolypocladium</taxon>
    </lineage>
</organism>
<sequence length="261" mass="28774">MACTWKDRLSSYLEPIEPLSSAAKAFFSKLWLSIRADGLGAFTRLADVRAAAVASWFRGPSEQFIEFEVRAGVPDLVASARGIVLELGPGTGHQLRRYDAAAVTFVYGVEPNRHFAPDVAHAVAQAGLQDKYELIPCGVEDSEALARRGITEGTLDTVLSIQVLCSVPQPEAVVRELYRLLKPGGQLIFWEHRRSSDATTAVVQGLWNWLWALGIGGCTLNRDLKKMLREAGEWENLDSLQSDDAPQSLLPRTWGRLVKKS</sequence>
<dbReference type="InterPro" id="IPR052356">
    <property type="entry name" value="Thiol_S-MT"/>
</dbReference>
<accession>A0A0L0NLF7</accession>
<name>A0A0L0NLF7_TOLOC</name>
<dbReference type="GO" id="GO:0032259">
    <property type="term" value="P:methylation"/>
    <property type="evidence" value="ECO:0007669"/>
    <property type="project" value="UniProtKB-KW"/>
</dbReference>
<keyword evidence="1" id="KW-0808">Transferase</keyword>
<proteinExistence type="predicted"/>
<dbReference type="SUPFAM" id="SSF53335">
    <property type="entry name" value="S-adenosyl-L-methionine-dependent methyltransferases"/>
    <property type="match status" value="1"/>
</dbReference>
<dbReference type="OrthoDB" id="540004at2759"/>
<dbReference type="Proteomes" id="UP000036947">
    <property type="component" value="Unassembled WGS sequence"/>
</dbReference>
<dbReference type="CDD" id="cd02440">
    <property type="entry name" value="AdoMet_MTases"/>
    <property type="match status" value="1"/>
</dbReference>
<gene>
    <name evidence="1" type="ORF">TOPH_00079</name>
</gene>
<dbReference type="EMBL" id="LFRF01000001">
    <property type="protein sequence ID" value="KND94889.1"/>
    <property type="molecule type" value="Genomic_DNA"/>
</dbReference>
<dbReference type="PANTHER" id="PTHR45036">
    <property type="entry name" value="METHYLTRANSFERASE LIKE 7B"/>
    <property type="match status" value="1"/>
</dbReference>
<protein>
    <submittedName>
        <fullName evidence="1">Methyltransferase-like protein 7B</fullName>
    </submittedName>
</protein>
<keyword evidence="1" id="KW-0489">Methyltransferase</keyword>
<dbReference type="Gene3D" id="3.40.50.150">
    <property type="entry name" value="Vaccinia Virus protein VP39"/>
    <property type="match status" value="1"/>
</dbReference>
<dbReference type="PANTHER" id="PTHR45036:SF1">
    <property type="entry name" value="METHYLTRANSFERASE LIKE 7A"/>
    <property type="match status" value="1"/>
</dbReference>
<reference evidence="1 2" key="1">
    <citation type="journal article" date="2015" name="BMC Genomics">
        <title>The genome of the truffle-parasite Tolypocladium ophioglossoides and the evolution of antifungal peptaibiotics.</title>
        <authorList>
            <person name="Quandt C.A."/>
            <person name="Bushley K.E."/>
            <person name="Spatafora J.W."/>
        </authorList>
    </citation>
    <scope>NUCLEOTIDE SEQUENCE [LARGE SCALE GENOMIC DNA]</scope>
    <source>
        <strain evidence="1 2">CBS 100239</strain>
    </source>
</reference>
<keyword evidence="2" id="KW-1185">Reference proteome</keyword>
<evidence type="ECO:0000313" key="2">
    <source>
        <dbReference type="Proteomes" id="UP000036947"/>
    </source>
</evidence>
<comment type="caution">
    <text evidence="1">The sequence shown here is derived from an EMBL/GenBank/DDBJ whole genome shotgun (WGS) entry which is preliminary data.</text>
</comment>
<dbReference type="STRING" id="1163406.A0A0L0NLF7"/>
<dbReference type="Pfam" id="PF13489">
    <property type="entry name" value="Methyltransf_23"/>
    <property type="match status" value="1"/>
</dbReference>
<dbReference type="InterPro" id="IPR029063">
    <property type="entry name" value="SAM-dependent_MTases_sf"/>
</dbReference>
<evidence type="ECO:0000313" key="1">
    <source>
        <dbReference type="EMBL" id="KND94889.1"/>
    </source>
</evidence>
<dbReference type="GO" id="GO:0008168">
    <property type="term" value="F:methyltransferase activity"/>
    <property type="evidence" value="ECO:0007669"/>
    <property type="project" value="UniProtKB-KW"/>
</dbReference>
<dbReference type="AlphaFoldDB" id="A0A0L0NLF7"/>